<evidence type="ECO:0000313" key="2">
    <source>
        <dbReference type="EMBL" id="TDY60201.1"/>
    </source>
</evidence>
<evidence type="ECO:0000256" key="1">
    <source>
        <dbReference type="SAM" id="SignalP"/>
    </source>
</evidence>
<proteinExistence type="predicted"/>
<feature type="chain" id="PRO_5020561478" evidence="1">
    <location>
        <begin position="21"/>
        <end position="175"/>
    </location>
</feature>
<evidence type="ECO:0000313" key="3">
    <source>
        <dbReference type="Proteomes" id="UP000295066"/>
    </source>
</evidence>
<dbReference type="EMBL" id="SORI01000009">
    <property type="protein sequence ID" value="TDY60201.1"/>
    <property type="molecule type" value="Genomic_DNA"/>
</dbReference>
<keyword evidence="3" id="KW-1185">Reference proteome</keyword>
<reference evidence="2 3" key="1">
    <citation type="submission" date="2019-03" db="EMBL/GenBank/DDBJ databases">
        <title>Genomic Encyclopedia of Type Strains, Phase IV (KMG-IV): sequencing the most valuable type-strain genomes for metagenomic binning, comparative biology and taxonomic classification.</title>
        <authorList>
            <person name="Goeker M."/>
        </authorList>
    </citation>
    <scope>NUCLEOTIDE SEQUENCE [LARGE SCALE GENOMIC DNA]</scope>
    <source>
        <strain evidence="2 3">DSM 25964</strain>
    </source>
</reference>
<feature type="signal peptide" evidence="1">
    <location>
        <begin position="1"/>
        <end position="20"/>
    </location>
</feature>
<accession>A0A4V3HG65</accession>
<dbReference type="OrthoDB" id="5065at2"/>
<sequence length="175" mass="19199">MKLRKIAALLFLLIFAVAGAAGAQDTERLLDQRTANLWFEGEALGDLIIGARAQFAFIYVDGKLVESAWSDPMAPEWLKNNTSFYGGKETRKKAMFIIRVRTVKNLTLDHSMISIGSHVLTPADVLTNRHFVPVGELPPDLTAEFAVAVPAAAVKGKTVRFAVGDYATELELPKR</sequence>
<protein>
    <submittedName>
        <fullName evidence="2">Uncharacterized protein</fullName>
    </submittedName>
</protein>
<organism evidence="2 3">
    <name type="scientific">Aminivibrio pyruvatiphilus</name>
    <dbReference type="NCBI Taxonomy" id="1005740"/>
    <lineage>
        <taxon>Bacteria</taxon>
        <taxon>Thermotogati</taxon>
        <taxon>Synergistota</taxon>
        <taxon>Synergistia</taxon>
        <taxon>Synergistales</taxon>
        <taxon>Aminobacteriaceae</taxon>
        <taxon>Aminivibrio</taxon>
    </lineage>
</organism>
<name>A0A4V3HG65_9BACT</name>
<dbReference type="RefSeq" id="WP_133957662.1">
    <property type="nucleotide sequence ID" value="NZ_SORI01000009.1"/>
</dbReference>
<gene>
    <name evidence="2" type="ORF">C8D99_10957</name>
</gene>
<dbReference type="Proteomes" id="UP000295066">
    <property type="component" value="Unassembled WGS sequence"/>
</dbReference>
<dbReference type="AlphaFoldDB" id="A0A4V3HG65"/>
<keyword evidence="1" id="KW-0732">Signal</keyword>
<comment type="caution">
    <text evidence="2">The sequence shown here is derived from an EMBL/GenBank/DDBJ whole genome shotgun (WGS) entry which is preliminary data.</text>
</comment>